<dbReference type="EMBL" id="RWGY01000029">
    <property type="protein sequence ID" value="TVU18146.1"/>
    <property type="molecule type" value="Genomic_DNA"/>
</dbReference>
<comment type="similarity">
    <text evidence="1">Belongs to the histone H2A family.</text>
</comment>
<dbReference type="Gramene" id="TVU18146">
    <property type="protein sequence ID" value="TVU18146"/>
    <property type="gene ID" value="EJB05_34221"/>
</dbReference>
<dbReference type="GO" id="GO:0046982">
    <property type="term" value="F:protein heterodimerization activity"/>
    <property type="evidence" value="ECO:0007669"/>
    <property type="project" value="InterPro"/>
</dbReference>
<organism evidence="3 4">
    <name type="scientific">Eragrostis curvula</name>
    <name type="common">weeping love grass</name>
    <dbReference type="NCBI Taxonomy" id="38414"/>
    <lineage>
        <taxon>Eukaryota</taxon>
        <taxon>Viridiplantae</taxon>
        <taxon>Streptophyta</taxon>
        <taxon>Embryophyta</taxon>
        <taxon>Tracheophyta</taxon>
        <taxon>Spermatophyta</taxon>
        <taxon>Magnoliopsida</taxon>
        <taxon>Liliopsida</taxon>
        <taxon>Poales</taxon>
        <taxon>Poaceae</taxon>
        <taxon>PACMAD clade</taxon>
        <taxon>Chloridoideae</taxon>
        <taxon>Eragrostideae</taxon>
        <taxon>Eragrostidinae</taxon>
        <taxon>Eragrostis</taxon>
    </lineage>
</organism>
<dbReference type="GO" id="GO:0003677">
    <property type="term" value="F:DNA binding"/>
    <property type="evidence" value="ECO:0007669"/>
    <property type="project" value="UniProtKB-KW"/>
</dbReference>
<keyword evidence="1" id="KW-0158">Chromosome</keyword>
<comment type="caution">
    <text evidence="3">The sequence shown here is derived from an EMBL/GenBank/DDBJ whole genome shotgun (WGS) entry which is preliminary data.</text>
</comment>
<accession>A0A5J9U3F4</accession>
<dbReference type="PRINTS" id="PR00620">
    <property type="entry name" value="HISTONEH2A"/>
</dbReference>
<dbReference type="GO" id="GO:0030527">
    <property type="term" value="F:structural constituent of chromatin"/>
    <property type="evidence" value="ECO:0007669"/>
    <property type="project" value="InterPro"/>
</dbReference>
<keyword evidence="4" id="KW-1185">Reference proteome</keyword>
<dbReference type="PANTHER" id="PTHR23430">
    <property type="entry name" value="HISTONE H2A"/>
    <property type="match status" value="1"/>
</dbReference>
<protein>
    <recommendedName>
        <fullName evidence="1">Histone H2A</fullName>
    </recommendedName>
</protein>
<feature type="domain" description="Histone H2A C-terminal" evidence="2">
    <location>
        <begin position="64"/>
        <end position="90"/>
    </location>
</feature>
<proteinExistence type="inferred from homology"/>
<gene>
    <name evidence="3" type="ORF">EJB05_34221</name>
</gene>
<dbReference type="InterPro" id="IPR032454">
    <property type="entry name" value="Histone_H2A_C"/>
</dbReference>
<evidence type="ECO:0000313" key="3">
    <source>
        <dbReference type="EMBL" id="TVU18146.1"/>
    </source>
</evidence>
<evidence type="ECO:0000313" key="4">
    <source>
        <dbReference type="Proteomes" id="UP000324897"/>
    </source>
</evidence>
<evidence type="ECO:0000256" key="1">
    <source>
        <dbReference type="RuleBase" id="RU003767"/>
    </source>
</evidence>
<dbReference type="AlphaFoldDB" id="A0A5J9U3F4"/>
<dbReference type="Proteomes" id="UP000324897">
    <property type="component" value="Chromosome 7"/>
</dbReference>
<dbReference type="Pfam" id="PF16211">
    <property type="entry name" value="Histone_H2A_C"/>
    <property type="match status" value="1"/>
</dbReference>
<comment type="subcellular location">
    <subcellularLocation>
        <location evidence="1">Nucleus</location>
    </subcellularLocation>
</comment>
<dbReference type="GO" id="GO:0005634">
    <property type="term" value="C:nucleus"/>
    <property type="evidence" value="ECO:0007669"/>
    <property type="project" value="UniProtKB-SubCell"/>
</dbReference>
<reference evidence="3 4" key="1">
    <citation type="journal article" date="2019" name="Sci. Rep.">
        <title>A high-quality genome of Eragrostis curvula grass provides insights into Poaceae evolution and supports new strategies to enhance forage quality.</title>
        <authorList>
            <person name="Carballo J."/>
            <person name="Santos B.A.C.M."/>
            <person name="Zappacosta D."/>
            <person name="Garbus I."/>
            <person name="Selva J.P."/>
            <person name="Gallo C.A."/>
            <person name="Diaz A."/>
            <person name="Albertini E."/>
            <person name="Caccamo M."/>
            <person name="Echenique V."/>
        </authorList>
    </citation>
    <scope>NUCLEOTIDE SEQUENCE [LARGE SCALE GENOMIC DNA]</scope>
    <source>
        <strain evidence="4">cv. Victoria</strain>
        <tissue evidence="3">Leaf</tissue>
    </source>
</reference>
<comment type="subunit">
    <text evidence="1">The nucleosome is a histone octamer containing two molecules each of H2A, H2B, H3 and H4 assembled in one H3-H4 heterotetramer and two H2A-H2B heterodimers. The octamer wraps approximately 147 bp of DNA.</text>
</comment>
<dbReference type="SMART" id="SM00414">
    <property type="entry name" value="H2A"/>
    <property type="match status" value="1"/>
</dbReference>
<keyword evidence="1" id="KW-0544">Nucleosome core</keyword>
<dbReference type="InterPro" id="IPR002119">
    <property type="entry name" value="Histone_H2A"/>
</dbReference>
<keyword evidence="1" id="KW-0238">DNA-binding</keyword>
<keyword evidence="1" id="KW-0539">Nucleus</keyword>
<feature type="non-terminal residue" evidence="3">
    <location>
        <position position="1"/>
    </location>
</feature>
<dbReference type="SUPFAM" id="SSF47113">
    <property type="entry name" value="Histone-fold"/>
    <property type="match status" value="1"/>
</dbReference>
<sequence>MTTGVVHPVRRHSDFRNVGELFADGEWWRWKTVWFREGRERDNNKTHIIPCHILLAIRNDKELSLLAGVTIPHAGVLPNIHLELLPKKATCKDDDCKVRLRPLPLQRATPVQL</sequence>
<dbReference type="GO" id="GO:0000786">
    <property type="term" value="C:nucleosome"/>
    <property type="evidence" value="ECO:0007669"/>
    <property type="project" value="UniProtKB-KW"/>
</dbReference>
<dbReference type="Gene3D" id="1.10.20.10">
    <property type="entry name" value="Histone, subunit A"/>
    <property type="match status" value="1"/>
</dbReference>
<name>A0A5J9U3F4_9POAL</name>
<dbReference type="InterPro" id="IPR009072">
    <property type="entry name" value="Histone-fold"/>
</dbReference>
<evidence type="ECO:0000259" key="2">
    <source>
        <dbReference type="Pfam" id="PF16211"/>
    </source>
</evidence>